<dbReference type="STRING" id="1249481.D641_0109155"/>
<evidence type="ECO:0000313" key="4">
    <source>
        <dbReference type="EMBL" id="EYT49123.1"/>
    </source>
</evidence>
<dbReference type="PANTHER" id="PTHR14239">
    <property type="entry name" value="DUDULIN-RELATED"/>
    <property type="match status" value="1"/>
</dbReference>
<dbReference type="EMBL" id="AORC01000010">
    <property type="protein sequence ID" value="EYT49123.1"/>
    <property type="molecule type" value="Genomic_DNA"/>
</dbReference>
<evidence type="ECO:0000259" key="3">
    <source>
        <dbReference type="Pfam" id="PF03807"/>
    </source>
</evidence>
<reference evidence="4 5" key="1">
    <citation type="journal article" date="2013" name="Genome Announc.">
        <title>Draft genome sequence of an Actinobacterium, Brachybacterium muris strain UCD-AY4.</title>
        <authorList>
            <person name="Lo J.R."/>
            <person name="Lang J.M."/>
            <person name="Darling A.E."/>
            <person name="Eisen J.A."/>
            <person name="Coil D.A."/>
        </authorList>
    </citation>
    <scope>NUCLEOTIDE SEQUENCE [LARGE SCALE GENOMIC DNA]</scope>
    <source>
        <strain evidence="4 5">UCD-AY4</strain>
    </source>
</reference>
<dbReference type="SUPFAM" id="SSF51735">
    <property type="entry name" value="NAD(P)-binding Rossmann-fold domains"/>
    <property type="match status" value="1"/>
</dbReference>
<proteinExistence type="predicted"/>
<evidence type="ECO:0000313" key="5">
    <source>
        <dbReference type="Proteomes" id="UP000019754"/>
    </source>
</evidence>
<evidence type="ECO:0000256" key="1">
    <source>
        <dbReference type="ARBA" id="ARBA00023002"/>
    </source>
</evidence>
<dbReference type="Gene3D" id="3.40.50.720">
    <property type="entry name" value="NAD(P)-binding Rossmann-like Domain"/>
    <property type="match status" value="1"/>
</dbReference>
<evidence type="ECO:0000256" key="2">
    <source>
        <dbReference type="SAM" id="MobiDB-lite"/>
    </source>
</evidence>
<feature type="region of interest" description="Disordered" evidence="2">
    <location>
        <begin position="144"/>
        <end position="211"/>
    </location>
</feature>
<name>A0A022L046_9MICO</name>
<dbReference type="InterPro" id="IPR036291">
    <property type="entry name" value="NAD(P)-bd_dom_sf"/>
</dbReference>
<dbReference type="InterPro" id="IPR028939">
    <property type="entry name" value="P5C_Rdtase_cat_N"/>
</dbReference>
<dbReference type="InterPro" id="IPR051267">
    <property type="entry name" value="STEAP_metalloreductase"/>
</dbReference>
<accession>A0A022L046</accession>
<sequence>MSERIHRTIGILGAGKVGTVLARLAVAAGHDVLIAGSGDPGKIKLIVQILAPGARAVTAREAAEQADIVILALPLGKYASIPADALDGKLVIDAMNYWWETDGENEEFSDPSASTSEFIQEKLPGATVVKALNHMGYHDLEDLARPRQGSGVDGATAGPDTSGTDGATAGAGTSGTDGATAGADTSGTDGVAAGAAPTRAEGARATATGQDTEPRAAIAIAGPSPHAEIVAEFIDELGFDPLVIGPLAEGVRLQPYAEAFGANIDAVALRAMIDHFPETDRGRLVLAARGATAEG</sequence>
<keyword evidence="5" id="KW-1185">Reference proteome</keyword>
<feature type="compositionally biased region" description="Low complexity" evidence="2">
    <location>
        <begin position="153"/>
        <end position="209"/>
    </location>
</feature>
<dbReference type="AlphaFoldDB" id="A0A022L046"/>
<dbReference type="Proteomes" id="UP000019754">
    <property type="component" value="Unassembled WGS sequence"/>
</dbReference>
<feature type="domain" description="Pyrroline-5-carboxylate reductase catalytic N-terminal" evidence="3">
    <location>
        <begin position="8"/>
        <end position="97"/>
    </location>
</feature>
<dbReference type="RefSeq" id="WP_042343071.1">
    <property type="nucleotide sequence ID" value="NZ_AORC01000010.1"/>
</dbReference>
<dbReference type="GO" id="GO:0016491">
    <property type="term" value="F:oxidoreductase activity"/>
    <property type="evidence" value="ECO:0007669"/>
    <property type="project" value="UniProtKB-KW"/>
</dbReference>
<comment type="caution">
    <text evidence="4">The sequence shown here is derived from an EMBL/GenBank/DDBJ whole genome shotgun (WGS) entry which is preliminary data.</text>
</comment>
<gene>
    <name evidence="4" type="ORF">D641_0109155</name>
</gene>
<dbReference type="HOGENOM" id="CLU_076368_0_0_11"/>
<organism evidence="4 5">
    <name type="scientific">Brachybacterium muris UCD-AY4</name>
    <dbReference type="NCBI Taxonomy" id="1249481"/>
    <lineage>
        <taxon>Bacteria</taxon>
        <taxon>Bacillati</taxon>
        <taxon>Actinomycetota</taxon>
        <taxon>Actinomycetes</taxon>
        <taxon>Micrococcales</taxon>
        <taxon>Dermabacteraceae</taxon>
        <taxon>Brachybacterium</taxon>
    </lineage>
</organism>
<keyword evidence="1" id="KW-0560">Oxidoreductase</keyword>
<protein>
    <submittedName>
        <fullName evidence="4">NADP oxidoreductase</fullName>
    </submittedName>
</protein>
<dbReference type="Pfam" id="PF03807">
    <property type="entry name" value="F420_oxidored"/>
    <property type="match status" value="1"/>
</dbReference>